<feature type="transmembrane region" description="Helical" evidence="1">
    <location>
        <begin position="197"/>
        <end position="220"/>
    </location>
</feature>
<sequence>MIAISSLLGLVVRSFYFLLPDYRAADTWFHASKVKMIISTGTVYFSHVPGYFSAQIIKYPPGYHALIALLSGFKGENIIYGMNSLRIFEILYLPALAYLVGREIRREIGIFAALLTNFSALYYYFVQYALLPAFTNYMIFLLSVYFLEVAMRDRGIKISIMLGITSGIMAVVHPYQYILFQATAFFTTILSKNRKVFLTQLILSASVFLVFTPFSTEYAVKGILMNPRFSNKDNPNFLISILRYSFVDNGQILFGLSLILALILSLMRGGSIEKGLSLSFLLIIFMMLDKTYLNIRIPYLSAVWNSERAFMLTTPLIPILEGIGLNYIFKVKKELAAIFLVVGMMISYPYLRIEHLASESSYLLDPEVVDFIKEVSRIAGNETVMTACEFDSGRWIPILTETPIVCYSKNISEARYLYVDTRGAGEIEVYPINIVNFLDRRVVLFRDGLWLLDLNKHGKPTGDVLSYYHTNGTISYIKDTKWFVYGWVNKNYATMKLRLKGFPYAIMIVNTSSILFSTSESFDRIEIRISGKKGRALEIYLDGEFIKRYEFKTEYGDERIVLKVRVDPGMHYLILYSPNTTYKIPIGVKEIMLKREGP</sequence>
<organism evidence="2 3">
    <name type="scientific">Pyrococcus horikoshii (strain ATCC 700860 / DSM 12428 / JCM 9974 / NBRC 100139 / OT-3)</name>
    <dbReference type="NCBI Taxonomy" id="70601"/>
    <lineage>
        <taxon>Archaea</taxon>
        <taxon>Methanobacteriati</taxon>
        <taxon>Methanobacteriota</taxon>
        <taxon>Thermococci</taxon>
        <taxon>Thermococcales</taxon>
        <taxon>Thermococcaceae</taxon>
        <taxon>Pyrococcus</taxon>
    </lineage>
</organism>
<dbReference type="PIR" id="D71127">
    <property type="entry name" value="D71127"/>
</dbReference>
<keyword evidence="1" id="KW-0472">Membrane</keyword>
<feature type="transmembrane region" description="Helical" evidence="1">
    <location>
        <begin position="309"/>
        <end position="329"/>
    </location>
</feature>
<accession>O58475</accession>
<name>O58475_PYRHO</name>
<dbReference type="eggNOG" id="arCOG05831">
    <property type="taxonomic scope" value="Archaea"/>
</dbReference>
<feature type="transmembrane region" description="Helical" evidence="1">
    <location>
        <begin position="78"/>
        <end position="101"/>
    </location>
</feature>
<feature type="transmembrane region" description="Helical" evidence="1">
    <location>
        <begin position="335"/>
        <end position="351"/>
    </location>
</feature>
<evidence type="ECO:0000256" key="1">
    <source>
        <dbReference type="SAM" id="Phobius"/>
    </source>
</evidence>
<keyword evidence="3" id="KW-1185">Reference proteome</keyword>
<feature type="transmembrane region" description="Helical" evidence="1">
    <location>
        <begin position="131"/>
        <end position="151"/>
    </location>
</feature>
<dbReference type="KEGG" id="pho:PH0785"/>
<evidence type="ECO:0000313" key="3">
    <source>
        <dbReference type="Proteomes" id="UP000000752"/>
    </source>
</evidence>
<keyword evidence="1" id="KW-1133">Transmembrane helix</keyword>
<dbReference type="AlphaFoldDB" id="O58475"/>
<dbReference type="STRING" id="70601.gene:9377735"/>
<keyword evidence="1" id="KW-0812">Transmembrane</keyword>
<evidence type="ECO:0000313" key="2">
    <source>
        <dbReference type="EMBL" id="BAA29878.1"/>
    </source>
</evidence>
<reference evidence="2 3" key="1">
    <citation type="journal article" date="1998" name="DNA Res.">
        <title>Complete sequence and gene organization of the genome of a hyper-thermophilic archaebacterium, Pyrococcus horikoshii OT3.</title>
        <authorList>
            <person name="Kawarabayasi Y."/>
            <person name="Sawada M."/>
            <person name="Horikawa H."/>
            <person name="Haikawa Y."/>
            <person name="Hino Y."/>
            <person name="Yamamoto S."/>
            <person name="Sekine M."/>
            <person name="Baba S."/>
            <person name="Kosugi H."/>
            <person name="Hosoyama A."/>
            <person name="Nagai Y."/>
            <person name="Sakai M."/>
            <person name="Ogura K."/>
            <person name="Otuka R."/>
            <person name="Nakazawa H."/>
            <person name="Takamiya M."/>
            <person name="Ohfuku Y."/>
            <person name="Funahashi T."/>
            <person name="Tanaka T."/>
            <person name="Kudoh Y."/>
            <person name="Yamazaki J."/>
            <person name="Kushida N."/>
            <person name="Oguchi A."/>
            <person name="Aoki K."/>
            <person name="Nakamura Y."/>
            <person name="Robb T.F."/>
            <person name="Horikoshi K."/>
            <person name="Masuchi Y."/>
            <person name="Shizuya H."/>
            <person name="Kikuchi H."/>
        </authorList>
    </citation>
    <scope>NUCLEOTIDE SEQUENCE [LARGE SCALE GENOMIC DNA]</scope>
    <source>
        <strain evidence="3">ATCC 700860 / DSM 12428 / JCM 9974 / NBRC 100139 / OT-3</strain>
    </source>
</reference>
<protein>
    <submittedName>
        <fullName evidence="2">Uncharacterized protein</fullName>
    </submittedName>
</protein>
<dbReference type="EMBL" id="BA000001">
    <property type="protein sequence ID" value="BAA29878.1"/>
    <property type="molecule type" value="Genomic_DNA"/>
</dbReference>
<gene>
    <name evidence="2" type="ordered locus">PH0785</name>
</gene>
<feature type="transmembrane region" description="Helical" evidence="1">
    <location>
        <begin position="158"/>
        <end position="177"/>
    </location>
</feature>
<dbReference type="Proteomes" id="UP000000752">
    <property type="component" value="Chromosome"/>
</dbReference>
<feature type="transmembrane region" description="Helical" evidence="1">
    <location>
        <begin position="241"/>
        <end position="266"/>
    </location>
</feature>
<proteinExistence type="predicted"/>
<dbReference type="EnsemblBacteria" id="BAA29878">
    <property type="protein sequence ID" value="BAA29878"/>
    <property type="gene ID" value="BAA29878"/>
</dbReference>